<dbReference type="PRINTS" id="PR00368">
    <property type="entry name" value="FADPNR"/>
</dbReference>
<dbReference type="PANTHER" id="PTHR42949:SF3">
    <property type="entry name" value="ANAEROBIC GLYCEROL-3-PHOSPHATE DEHYDROGENASE SUBUNIT B"/>
    <property type="match status" value="1"/>
</dbReference>
<name>A0AAW4FSE3_9HYPH</name>
<keyword evidence="4" id="KW-1185">Reference proteome</keyword>
<dbReference type="InterPro" id="IPR023753">
    <property type="entry name" value="FAD/NAD-binding_dom"/>
</dbReference>
<dbReference type="PANTHER" id="PTHR42949">
    <property type="entry name" value="ANAEROBIC GLYCEROL-3-PHOSPHATE DEHYDROGENASE SUBUNIT B"/>
    <property type="match status" value="1"/>
</dbReference>
<gene>
    <name evidence="3" type="ORF">GFB56_26200</name>
</gene>
<evidence type="ECO:0000259" key="2">
    <source>
        <dbReference type="Pfam" id="PF07992"/>
    </source>
</evidence>
<feature type="domain" description="FAD/NAD(P)-binding" evidence="2">
    <location>
        <begin position="5"/>
        <end position="186"/>
    </location>
</feature>
<dbReference type="Proteomes" id="UP000744980">
    <property type="component" value="Unassembled WGS sequence"/>
</dbReference>
<dbReference type="EMBL" id="WXFA01000023">
    <property type="protein sequence ID" value="MBM3094241.1"/>
    <property type="molecule type" value="Genomic_DNA"/>
</dbReference>
<accession>A0AAW4FSE3</accession>
<dbReference type="Gene3D" id="3.50.50.60">
    <property type="entry name" value="FAD/NAD(P)-binding domain"/>
    <property type="match status" value="1"/>
</dbReference>
<evidence type="ECO:0000256" key="1">
    <source>
        <dbReference type="ARBA" id="ARBA00023002"/>
    </source>
</evidence>
<dbReference type="PRINTS" id="PR00469">
    <property type="entry name" value="PNDRDTASEII"/>
</dbReference>
<dbReference type="Gene3D" id="1.10.10.1100">
    <property type="entry name" value="BFD-like [2Fe-2S]-binding domain"/>
    <property type="match status" value="1"/>
</dbReference>
<sequence>MTDLDIIVVGGGAAGISAALEASGSGLSVEIIEQRRNVGGAIYRQPIDGVEAVPQPRTARARWKALFSAYRQSGIRLRHSCVFLGIDSDGLVLVEDRLHGAVVHLKARAVVIATGAIEKILPRPGWELSGVSTAGGLQVMMKETGRPPNGRILLAGGGPLLIAVAAQMAKLGNPPVAVVEAGDPIRHPLVTFGLFAYPRLLSEAFSYLCEMTANRTPWLRGCVLTGVRRCDTGLEATLRDRRGQSQTIIVDRVGLHDGVRSNHFGLPDVAMKADARPIIMRAGDCREALGSIAAEADGRRVGRQVVNLLSGKTRALKDVDAAIAQQRRAQSLLSALFAPVDPTSPLATLPDETILCRCEGRTIGDLRLLAQRSDGLSGREVKHNGRFSMGVCQGRFCAANVAEVLNLISPSQAPAAANDLTGQRWPIRPVSIGALTRAISQHNSNDERGSK</sequence>
<keyword evidence="1" id="KW-0560">Oxidoreductase</keyword>
<dbReference type="InterPro" id="IPR051691">
    <property type="entry name" value="Metab_Enz_Cyan_OpOx_G3PDH"/>
</dbReference>
<dbReference type="RefSeq" id="WP_113567219.1">
    <property type="nucleotide sequence ID" value="NZ_CP083371.1"/>
</dbReference>
<comment type="caution">
    <text evidence="3">The sequence shown here is derived from an EMBL/GenBank/DDBJ whole genome shotgun (WGS) entry which is preliminary data.</text>
</comment>
<dbReference type="GO" id="GO:0016491">
    <property type="term" value="F:oxidoreductase activity"/>
    <property type="evidence" value="ECO:0007669"/>
    <property type="project" value="UniProtKB-KW"/>
</dbReference>
<reference evidence="3 4" key="1">
    <citation type="submission" date="2020-01" db="EMBL/GenBank/DDBJ databases">
        <title>Draft genome assembly of Ensifer adhaerens T173.</title>
        <authorList>
            <person name="Craig J.E."/>
            <person name="Stinchcombe J.R."/>
        </authorList>
    </citation>
    <scope>NUCLEOTIDE SEQUENCE [LARGE SCALE GENOMIC DNA]</scope>
    <source>
        <strain evidence="3 4">T173</strain>
    </source>
</reference>
<protein>
    <submittedName>
        <fullName evidence="3">FAD-dependent oxidoreductase</fullName>
    </submittedName>
</protein>
<dbReference type="AlphaFoldDB" id="A0AAW4FSE3"/>
<proteinExistence type="predicted"/>
<dbReference type="SUPFAM" id="SSF51905">
    <property type="entry name" value="FAD/NAD(P)-binding domain"/>
    <property type="match status" value="1"/>
</dbReference>
<evidence type="ECO:0000313" key="3">
    <source>
        <dbReference type="EMBL" id="MBM3094241.1"/>
    </source>
</evidence>
<dbReference type="Pfam" id="PF07992">
    <property type="entry name" value="Pyr_redox_2"/>
    <property type="match status" value="1"/>
</dbReference>
<dbReference type="InterPro" id="IPR041854">
    <property type="entry name" value="BFD-like_2Fe2S-bd_dom_sf"/>
</dbReference>
<organism evidence="3 4">
    <name type="scientific">Ensifer canadensis</name>
    <dbReference type="NCBI Taxonomy" id="555315"/>
    <lineage>
        <taxon>Bacteria</taxon>
        <taxon>Pseudomonadati</taxon>
        <taxon>Pseudomonadota</taxon>
        <taxon>Alphaproteobacteria</taxon>
        <taxon>Hyphomicrobiales</taxon>
        <taxon>Rhizobiaceae</taxon>
        <taxon>Sinorhizobium/Ensifer group</taxon>
        <taxon>Ensifer</taxon>
    </lineage>
</organism>
<evidence type="ECO:0000313" key="4">
    <source>
        <dbReference type="Proteomes" id="UP000744980"/>
    </source>
</evidence>
<dbReference type="InterPro" id="IPR036188">
    <property type="entry name" value="FAD/NAD-bd_sf"/>
</dbReference>